<keyword evidence="2 8" id="KW-0812">Transmembrane</keyword>
<dbReference type="GO" id="GO:0031902">
    <property type="term" value="C:late endosome membrane"/>
    <property type="evidence" value="ECO:0007669"/>
    <property type="project" value="TreeGrafter"/>
</dbReference>
<proteinExistence type="inferred from homology"/>
<dbReference type="InterPro" id="IPR048528">
    <property type="entry name" value="Lamp2-like_luminal"/>
</dbReference>
<evidence type="ECO:0000256" key="4">
    <source>
        <dbReference type="ARBA" id="ARBA00022753"/>
    </source>
</evidence>
<dbReference type="PROSITE" id="PS51407">
    <property type="entry name" value="LAMP_3"/>
    <property type="match status" value="1"/>
</dbReference>
<name>A0A8C6P9R2_NOTFU</name>
<keyword evidence="8" id="KW-0458">Lysosome</keyword>
<reference evidence="11" key="2">
    <citation type="submission" date="2025-08" db="UniProtKB">
        <authorList>
            <consortium name="Ensembl"/>
        </authorList>
    </citation>
    <scope>IDENTIFICATION</scope>
</reference>
<reference evidence="11" key="1">
    <citation type="submission" date="2014-08" db="EMBL/GenBank/DDBJ databases">
        <authorList>
            <person name="Senf B."/>
            <person name="Petzold A."/>
            <person name="Downie B.R."/>
            <person name="Koch P."/>
            <person name="Platzer M."/>
        </authorList>
    </citation>
    <scope>NUCLEOTIDE SEQUENCE [LARGE SCALE GENOMIC DNA]</scope>
    <source>
        <strain evidence="11">GRZ</strain>
    </source>
</reference>
<dbReference type="Pfam" id="PF01299">
    <property type="entry name" value="Lamp2-like_luminal"/>
    <property type="match status" value="1"/>
</dbReference>
<evidence type="ECO:0000256" key="1">
    <source>
        <dbReference type="ARBA" id="ARBA00004530"/>
    </source>
</evidence>
<evidence type="ECO:0000256" key="7">
    <source>
        <dbReference type="ARBA" id="ARBA00023180"/>
    </source>
</evidence>
<dbReference type="GO" id="GO:0072594">
    <property type="term" value="P:establishment of protein localization to organelle"/>
    <property type="evidence" value="ECO:0007669"/>
    <property type="project" value="TreeGrafter"/>
</dbReference>
<evidence type="ECO:0000256" key="6">
    <source>
        <dbReference type="ARBA" id="ARBA00023136"/>
    </source>
</evidence>
<dbReference type="InterPro" id="IPR002000">
    <property type="entry name" value="Lysosome-assoc_membr_glycop"/>
</dbReference>
<evidence type="ECO:0000256" key="9">
    <source>
        <dbReference type="SAM" id="Phobius"/>
    </source>
</evidence>
<keyword evidence="12" id="KW-1185">Reference proteome</keyword>
<feature type="transmembrane region" description="Helical" evidence="9">
    <location>
        <begin position="164"/>
        <end position="186"/>
    </location>
</feature>
<comment type="caution">
    <text evidence="8">Lacks conserved residue(s) required for the propagation of feature annotation.</text>
</comment>
<evidence type="ECO:0000313" key="11">
    <source>
        <dbReference type="Ensembl" id="ENSNFUP00015040601.1"/>
    </source>
</evidence>
<comment type="subcellular location">
    <subcellularLocation>
        <location evidence="1">Endosome membrane</location>
        <topology evidence="1">Single-pass type I membrane protein</topology>
    </subcellularLocation>
    <subcellularLocation>
        <location evidence="8">Lysosome membrane</location>
        <topology evidence="8">Single-pass type I membrane protein</topology>
    </subcellularLocation>
</comment>
<dbReference type="GeneTree" id="ENSGT01000000216191"/>
<evidence type="ECO:0000259" key="10">
    <source>
        <dbReference type="Pfam" id="PF01299"/>
    </source>
</evidence>
<evidence type="ECO:0000256" key="3">
    <source>
        <dbReference type="ARBA" id="ARBA00022729"/>
    </source>
</evidence>
<feature type="disulfide bond" evidence="8">
    <location>
        <begin position="118"/>
        <end position="155"/>
    </location>
</feature>
<evidence type="ECO:0000256" key="5">
    <source>
        <dbReference type="ARBA" id="ARBA00022989"/>
    </source>
</evidence>
<keyword evidence="8" id="KW-1015">Disulfide bond</keyword>
<dbReference type="AlphaFoldDB" id="A0A8C6P9R2"/>
<dbReference type="PANTHER" id="PTHR11506">
    <property type="entry name" value="LYSOSOME-ASSOCIATED MEMBRANE GLYCOPROTEIN"/>
    <property type="match status" value="1"/>
</dbReference>
<dbReference type="PRINTS" id="PR00336">
    <property type="entry name" value="LYSASSOCTDMP"/>
</dbReference>
<feature type="domain" description="Lysosome-associated membrane glycoprotein 2-like luminal" evidence="10">
    <location>
        <begin position="32"/>
        <end position="144"/>
    </location>
</feature>
<keyword evidence="7" id="KW-0325">Glycoprotein</keyword>
<organism evidence="11 12">
    <name type="scientific">Nothobranchius furzeri</name>
    <name type="common">Turquoise killifish</name>
    <dbReference type="NCBI Taxonomy" id="105023"/>
    <lineage>
        <taxon>Eukaryota</taxon>
        <taxon>Metazoa</taxon>
        <taxon>Chordata</taxon>
        <taxon>Craniata</taxon>
        <taxon>Vertebrata</taxon>
        <taxon>Euteleostomi</taxon>
        <taxon>Actinopterygii</taxon>
        <taxon>Neopterygii</taxon>
        <taxon>Teleostei</taxon>
        <taxon>Neoteleostei</taxon>
        <taxon>Acanthomorphata</taxon>
        <taxon>Ovalentaria</taxon>
        <taxon>Atherinomorphae</taxon>
        <taxon>Cyprinodontiformes</taxon>
        <taxon>Nothobranchiidae</taxon>
        <taxon>Nothobranchius</taxon>
    </lineage>
</organism>
<dbReference type="GO" id="GO:0005886">
    <property type="term" value="C:plasma membrane"/>
    <property type="evidence" value="ECO:0007669"/>
    <property type="project" value="TreeGrafter"/>
</dbReference>
<keyword evidence="3" id="KW-0732">Signal</keyword>
<evidence type="ECO:0000313" key="12">
    <source>
        <dbReference type="Proteomes" id="UP000694548"/>
    </source>
</evidence>
<dbReference type="Gene3D" id="2.40.160.110">
    <property type="match status" value="1"/>
</dbReference>
<evidence type="ECO:0000256" key="8">
    <source>
        <dbReference type="PROSITE-ProRule" id="PRU00740"/>
    </source>
</evidence>
<dbReference type="PANTHER" id="PTHR11506:SF30">
    <property type="entry name" value="LYSOSOME-ASSOCIATED MEMBRANE GLYCOPROTEIN 3"/>
    <property type="match status" value="1"/>
</dbReference>
<keyword evidence="5 9" id="KW-1133">Transmembrane helix</keyword>
<keyword evidence="6 8" id="KW-0472">Membrane</keyword>
<sequence length="197" mass="22297">VCVCVCERFSFTPTVGTQKPDSVYRSLLPGKKANTCDWYFNLDPSRIRMNGYCGKEDALLSLTLPDDSAGLHFTFRTKTTPRDQTQRPEPVYVNNKSYSGSVAHEKLFKTLDGHSFKCKSATLLLVSSKLKIKLDSLQMQAFGVPNGLYGEEDECWADFNKRTVPIIIGSIIVSLILCIMLSFLFIRDHRRPGYERL</sequence>
<protein>
    <recommendedName>
        <fullName evidence="10">Lysosome-associated membrane glycoprotein 2-like luminal domain-containing protein</fullName>
    </recommendedName>
</protein>
<dbReference type="GO" id="GO:0005765">
    <property type="term" value="C:lysosomal membrane"/>
    <property type="evidence" value="ECO:0007669"/>
    <property type="project" value="UniProtKB-SubCell"/>
</dbReference>
<dbReference type="Proteomes" id="UP000694548">
    <property type="component" value="Chromosome sgr17"/>
</dbReference>
<dbReference type="Ensembl" id="ENSNFUT00015042382.1">
    <property type="protein sequence ID" value="ENSNFUP00015040601.1"/>
    <property type="gene ID" value="ENSNFUG00015019487.1"/>
</dbReference>
<accession>A0A8C6P9R2</accession>
<keyword evidence="4" id="KW-0967">Endosome</keyword>
<evidence type="ECO:0000256" key="2">
    <source>
        <dbReference type="ARBA" id="ARBA00022692"/>
    </source>
</evidence>
<comment type="similarity">
    <text evidence="8">Belongs to the LAMP family.</text>
</comment>
<reference evidence="11" key="3">
    <citation type="submission" date="2025-09" db="UniProtKB">
        <authorList>
            <consortium name="Ensembl"/>
        </authorList>
    </citation>
    <scope>IDENTIFICATION</scope>
</reference>